<sequence>MDEVSEGKEIRLPPPFPQRLRKQKYEYQFKKFLDILKQVHINLPLVEAIEQMPNYAKFLKDMVSKWTRLSEFETVAMTEGCRAMLHNRLPPKLKDPSSFTIPCAIGNHYVGKALCDLGASINLMPKSVFQRLGIGKARPTTVMLQLADRSYIHPEGKIEDILNILSNRMNIDRCRERTIHNAELETYWRGHYLTKESEYENFKEQKPNEVAQQEANHVLRQPGKSFKFLDHSSKEINSPKTSIEQPPTLTTSPMLGQLKYDHSGNDNTLPITLSFELQHEQENRLIDTLVRRKEGTSLEIHDEIAMTSSKQLLQ</sequence>
<reference evidence="1 2" key="1">
    <citation type="journal article" date="2024" name="G3 (Bethesda)">
        <title>Genome assembly of Hibiscus sabdariffa L. provides insights into metabolisms of medicinal natural products.</title>
        <authorList>
            <person name="Kim T."/>
        </authorList>
    </citation>
    <scope>NUCLEOTIDE SEQUENCE [LARGE SCALE GENOMIC DNA]</scope>
    <source>
        <strain evidence="1">TK-2024</strain>
        <tissue evidence="1">Old leaves</tissue>
    </source>
</reference>
<protein>
    <recommendedName>
        <fullName evidence="3">Aspartic peptidase DDI1-type domain-containing protein</fullName>
    </recommendedName>
</protein>
<dbReference type="Proteomes" id="UP001396334">
    <property type="component" value="Unassembled WGS sequence"/>
</dbReference>
<keyword evidence="2" id="KW-1185">Reference proteome</keyword>
<proteinExistence type="predicted"/>
<dbReference type="PANTHER" id="PTHR33067">
    <property type="entry name" value="RNA-DIRECTED DNA POLYMERASE-RELATED"/>
    <property type="match status" value="1"/>
</dbReference>
<accession>A0ABR2Q8M3</accession>
<dbReference type="PANTHER" id="PTHR33067:SF32">
    <property type="entry name" value="ASPARTIC PEPTIDASE DDI1-TYPE DOMAIN-CONTAINING PROTEIN"/>
    <property type="match status" value="1"/>
</dbReference>
<dbReference type="Gene3D" id="2.40.70.10">
    <property type="entry name" value="Acid Proteases"/>
    <property type="match status" value="1"/>
</dbReference>
<organism evidence="1 2">
    <name type="scientific">Hibiscus sabdariffa</name>
    <name type="common">roselle</name>
    <dbReference type="NCBI Taxonomy" id="183260"/>
    <lineage>
        <taxon>Eukaryota</taxon>
        <taxon>Viridiplantae</taxon>
        <taxon>Streptophyta</taxon>
        <taxon>Embryophyta</taxon>
        <taxon>Tracheophyta</taxon>
        <taxon>Spermatophyta</taxon>
        <taxon>Magnoliopsida</taxon>
        <taxon>eudicotyledons</taxon>
        <taxon>Gunneridae</taxon>
        <taxon>Pentapetalae</taxon>
        <taxon>rosids</taxon>
        <taxon>malvids</taxon>
        <taxon>Malvales</taxon>
        <taxon>Malvaceae</taxon>
        <taxon>Malvoideae</taxon>
        <taxon>Hibiscus</taxon>
    </lineage>
</organism>
<gene>
    <name evidence="1" type="ORF">V6N11_020508</name>
</gene>
<dbReference type="CDD" id="cd00303">
    <property type="entry name" value="retropepsin_like"/>
    <property type="match status" value="1"/>
</dbReference>
<dbReference type="EMBL" id="JBBPBN010000043">
    <property type="protein sequence ID" value="KAK8997016.1"/>
    <property type="molecule type" value="Genomic_DNA"/>
</dbReference>
<name>A0ABR2Q8M3_9ROSI</name>
<evidence type="ECO:0000313" key="2">
    <source>
        <dbReference type="Proteomes" id="UP001396334"/>
    </source>
</evidence>
<evidence type="ECO:0000313" key="1">
    <source>
        <dbReference type="EMBL" id="KAK8997016.1"/>
    </source>
</evidence>
<evidence type="ECO:0008006" key="3">
    <source>
        <dbReference type="Google" id="ProtNLM"/>
    </source>
</evidence>
<dbReference type="InterPro" id="IPR021109">
    <property type="entry name" value="Peptidase_aspartic_dom_sf"/>
</dbReference>
<comment type="caution">
    <text evidence="1">The sequence shown here is derived from an EMBL/GenBank/DDBJ whole genome shotgun (WGS) entry which is preliminary data.</text>
</comment>